<proteinExistence type="predicted"/>
<evidence type="ECO:0000259" key="2">
    <source>
        <dbReference type="Pfam" id="PF13976"/>
    </source>
</evidence>
<feature type="domain" description="Retrovirus-related Pol polyprotein from transposon TNT 1-94-like beta-barrel" evidence="3">
    <location>
        <begin position="70"/>
        <end position="144"/>
    </location>
</feature>
<evidence type="ECO:0000313" key="5">
    <source>
        <dbReference type="Proteomes" id="UP001151760"/>
    </source>
</evidence>
<evidence type="ECO:0000313" key="4">
    <source>
        <dbReference type="EMBL" id="GJT94873.1"/>
    </source>
</evidence>
<dbReference type="Pfam" id="PF13976">
    <property type="entry name" value="gag_pre-integrs"/>
    <property type="match status" value="1"/>
</dbReference>
<reference evidence="4" key="2">
    <citation type="submission" date="2022-01" db="EMBL/GenBank/DDBJ databases">
        <authorList>
            <person name="Yamashiro T."/>
            <person name="Shiraishi A."/>
            <person name="Satake H."/>
            <person name="Nakayama K."/>
        </authorList>
    </citation>
    <scope>NUCLEOTIDE SEQUENCE</scope>
</reference>
<keyword evidence="1" id="KW-0645">Protease</keyword>
<reference evidence="4" key="1">
    <citation type="journal article" date="2022" name="Int. J. Mol. Sci.">
        <title>Draft Genome of Tanacetum Coccineum: Genomic Comparison of Closely Related Tanacetum-Family Plants.</title>
        <authorList>
            <person name="Yamashiro T."/>
            <person name="Shiraishi A."/>
            <person name="Nakayama K."/>
            <person name="Satake H."/>
        </authorList>
    </citation>
    <scope>NUCLEOTIDE SEQUENCE</scope>
</reference>
<organism evidence="4 5">
    <name type="scientific">Tanacetum coccineum</name>
    <dbReference type="NCBI Taxonomy" id="301880"/>
    <lineage>
        <taxon>Eukaryota</taxon>
        <taxon>Viridiplantae</taxon>
        <taxon>Streptophyta</taxon>
        <taxon>Embryophyta</taxon>
        <taxon>Tracheophyta</taxon>
        <taxon>Spermatophyta</taxon>
        <taxon>Magnoliopsida</taxon>
        <taxon>eudicotyledons</taxon>
        <taxon>Gunneridae</taxon>
        <taxon>Pentapetalae</taxon>
        <taxon>asterids</taxon>
        <taxon>campanulids</taxon>
        <taxon>Asterales</taxon>
        <taxon>Asteraceae</taxon>
        <taxon>Asteroideae</taxon>
        <taxon>Anthemideae</taxon>
        <taxon>Anthemidinae</taxon>
        <taxon>Tanacetum</taxon>
    </lineage>
</organism>
<sequence>MAPRAVLMKTGLKSVNTARPVNTVRSVNTGRPFSTARPFRSTINTVRARGFNAVKPSACWSNSQLNDKGFVDSGCSRHMTGNIAHLLDFRDFDGGYVTFGGGSYGGRISGKCTIKTDNLDFDDVYFVKELKFNLFSVSQMCDKKNYVLFTDSECLVLSPNFKLPDENLILLKIPRQDNMYNFDMKNIVPKDSLTCLVAKATSEESMLWHRRLGHINFKNINKLVKENLVRDLPLKRFENDQTCVACLKGKQHRASCKTKAFNPITKPLFMLHMDLFGPTFVSSNFCIFCLSAFIEIVKGIELCRLIFVLRN</sequence>
<name>A0ABQ5I473_9ASTR</name>
<feature type="domain" description="GAG-pre-integrase" evidence="2">
    <location>
        <begin position="178"/>
        <end position="251"/>
    </location>
</feature>
<dbReference type="Pfam" id="PF22936">
    <property type="entry name" value="Pol_BBD"/>
    <property type="match status" value="1"/>
</dbReference>
<dbReference type="InterPro" id="IPR039537">
    <property type="entry name" value="Retrotran_Ty1/copia-like"/>
</dbReference>
<gene>
    <name evidence="4" type="ORF">Tco_1090391</name>
</gene>
<protein>
    <submittedName>
        <fullName evidence="4">Ribonuclease H-like domain-containing protein</fullName>
    </submittedName>
</protein>
<dbReference type="Proteomes" id="UP001151760">
    <property type="component" value="Unassembled WGS sequence"/>
</dbReference>
<dbReference type="EMBL" id="BQNB010020337">
    <property type="protein sequence ID" value="GJT94873.1"/>
    <property type="molecule type" value="Genomic_DNA"/>
</dbReference>
<evidence type="ECO:0000259" key="3">
    <source>
        <dbReference type="Pfam" id="PF22936"/>
    </source>
</evidence>
<dbReference type="PANTHER" id="PTHR42648:SF32">
    <property type="entry name" value="RIBONUCLEASE H-LIKE DOMAIN, GAG-PRE-INTEGRASE DOMAIN PROTEIN-RELATED"/>
    <property type="match status" value="1"/>
</dbReference>
<keyword evidence="5" id="KW-1185">Reference proteome</keyword>
<comment type="caution">
    <text evidence="4">The sequence shown here is derived from an EMBL/GenBank/DDBJ whole genome shotgun (WGS) entry which is preliminary data.</text>
</comment>
<accession>A0ABQ5I473</accession>
<evidence type="ECO:0000256" key="1">
    <source>
        <dbReference type="ARBA" id="ARBA00022670"/>
    </source>
</evidence>
<dbReference type="InterPro" id="IPR054722">
    <property type="entry name" value="PolX-like_BBD"/>
</dbReference>
<dbReference type="PANTHER" id="PTHR42648">
    <property type="entry name" value="TRANSPOSASE, PUTATIVE-RELATED"/>
    <property type="match status" value="1"/>
</dbReference>
<keyword evidence="1" id="KW-0378">Hydrolase</keyword>
<dbReference type="InterPro" id="IPR025724">
    <property type="entry name" value="GAG-pre-integrase_dom"/>
</dbReference>